<dbReference type="InterPro" id="IPR006665">
    <property type="entry name" value="OmpA-like"/>
</dbReference>
<dbReference type="Gene3D" id="1.10.287.1490">
    <property type="match status" value="1"/>
</dbReference>
<dbReference type="RefSeq" id="WP_189629790.1">
    <property type="nucleotide sequence ID" value="NZ_BNAG01000002.1"/>
</dbReference>
<proteinExistence type="predicted"/>
<evidence type="ECO:0000256" key="2">
    <source>
        <dbReference type="SAM" id="Coils"/>
    </source>
</evidence>
<keyword evidence="1" id="KW-0472">Membrane</keyword>
<dbReference type="PROSITE" id="PS51123">
    <property type="entry name" value="OMPA_2"/>
    <property type="match status" value="1"/>
</dbReference>
<dbReference type="SUPFAM" id="SSF103088">
    <property type="entry name" value="OmpA-like"/>
    <property type="match status" value="1"/>
</dbReference>
<dbReference type="InterPro" id="IPR050330">
    <property type="entry name" value="Bact_OuterMem_StrucFunc"/>
</dbReference>
<feature type="coiled-coil region" evidence="2">
    <location>
        <begin position="27"/>
        <end position="173"/>
    </location>
</feature>
<evidence type="ECO:0000259" key="3">
    <source>
        <dbReference type="PROSITE" id="PS51123"/>
    </source>
</evidence>
<evidence type="ECO:0000256" key="1">
    <source>
        <dbReference type="PROSITE-ProRule" id="PRU00473"/>
    </source>
</evidence>
<dbReference type="Pfam" id="PF00691">
    <property type="entry name" value="OmpA"/>
    <property type="match status" value="1"/>
</dbReference>
<gene>
    <name evidence="4" type="ORF">GCM10011340_16870</name>
</gene>
<feature type="domain" description="OmpA-like" evidence="3">
    <location>
        <begin position="185"/>
        <end position="308"/>
    </location>
</feature>
<sequence length="318" mass="35713">MSRLKTHLIFLVAATTVLSSCVAKKEFDALFNEKTGLENENANLKEQLEIAEEKISRLEVQVEEYKGKTAALQSDLELLTKEYNTVKADYDRVKQLYDNLLSNSSQLNSDLAQQQQRLLAIEDDLEIERKKNQELAEDLAKREARVAELEKLIADKEKAVEQLKKRVTDALLNFDEGELTVEVKNGKVYVSLAEKLLFGSGSTKVDAKGIEALKQLANALKGNNEINIMVEGHTDNVPISRTSQYMNDNWDLSVMRATSIVRILVNNGVNPETITASGRGEYSPIAINNTPENKALNRRTEIILTPKLDALFQILETY</sequence>
<organism evidence="4 5">
    <name type="scientific">Roseivirga thermotolerans</name>
    <dbReference type="NCBI Taxonomy" id="1758176"/>
    <lineage>
        <taxon>Bacteria</taxon>
        <taxon>Pseudomonadati</taxon>
        <taxon>Bacteroidota</taxon>
        <taxon>Cytophagia</taxon>
        <taxon>Cytophagales</taxon>
        <taxon>Roseivirgaceae</taxon>
        <taxon>Roseivirga</taxon>
    </lineage>
</organism>
<accession>A0ABQ3I889</accession>
<dbReference type="PANTHER" id="PTHR30329:SF21">
    <property type="entry name" value="LIPOPROTEIN YIAD-RELATED"/>
    <property type="match status" value="1"/>
</dbReference>
<dbReference type="Gene3D" id="3.30.1330.60">
    <property type="entry name" value="OmpA-like domain"/>
    <property type="match status" value="1"/>
</dbReference>
<keyword evidence="2" id="KW-0175">Coiled coil</keyword>
<protein>
    <submittedName>
        <fullName evidence="4">Cell envelope biogenesis protein OmpA</fullName>
    </submittedName>
</protein>
<dbReference type="Proteomes" id="UP000658258">
    <property type="component" value="Unassembled WGS sequence"/>
</dbReference>
<reference evidence="5" key="1">
    <citation type="journal article" date="2019" name="Int. J. Syst. Evol. Microbiol.">
        <title>The Global Catalogue of Microorganisms (GCM) 10K type strain sequencing project: providing services to taxonomists for standard genome sequencing and annotation.</title>
        <authorList>
            <consortium name="The Broad Institute Genomics Platform"/>
            <consortium name="The Broad Institute Genome Sequencing Center for Infectious Disease"/>
            <person name="Wu L."/>
            <person name="Ma J."/>
        </authorList>
    </citation>
    <scope>NUCLEOTIDE SEQUENCE [LARGE SCALE GENOMIC DNA]</scope>
    <source>
        <strain evidence="5">CGMCC 1.15111</strain>
    </source>
</reference>
<dbReference type="PANTHER" id="PTHR30329">
    <property type="entry name" value="STATOR ELEMENT OF FLAGELLAR MOTOR COMPLEX"/>
    <property type="match status" value="1"/>
</dbReference>
<evidence type="ECO:0000313" key="5">
    <source>
        <dbReference type="Proteomes" id="UP000658258"/>
    </source>
</evidence>
<evidence type="ECO:0000313" key="4">
    <source>
        <dbReference type="EMBL" id="GHE62332.1"/>
    </source>
</evidence>
<comment type="caution">
    <text evidence="4">The sequence shown here is derived from an EMBL/GenBank/DDBJ whole genome shotgun (WGS) entry which is preliminary data.</text>
</comment>
<dbReference type="CDD" id="cd07185">
    <property type="entry name" value="OmpA_C-like"/>
    <property type="match status" value="1"/>
</dbReference>
<dbReference type="EMBL" id="BNAG01000002">
    <property type="protein sequence ID" value="GHE62332.1"/>
    <property type="molecule type" value="Genomic_DNA"/>
</dbReference>
<dbReference type="PROSITE" id="PS51257">
    <property type="entry name" value="PROKAR_LIPOPROTEIN"/>
    <property type="match status" value="1"/>
</dbReference>
<name>A0ABQ3I889_9BACT</name>
<keyword evidence="5" id="KW-1185">Reference proteome</keyword>
<dbReference type="InterPro" id="IPR036737">
    <property type="entry name" value="OmpA-like_sf"/>
</dbReference>